<accession>A0AAD8FDZ1</accession>
<keyword evidence="6" id="KW-0325">Glycoprotein</keyword>
<feature type="transmembrane region" description="Helical" evidence="7">
    <location>
        <begin position="46"/>
        <end position="67"/>
    </location>
</feature>
<protein>
    <submittedName>
        <fullName evidence="9">Metabotropic glutamate receptor 4</fullName>
    </submittedName>
</protein>
<dbReference type="PANTHER" id="PTHR24060">
    <property type="entry name" value="METABOTROPIC GLUTAMATE RECEPTOR"/>
    <property type="match status" value="1"/>
</dbReference>
<keyword evidence="2 7" id="KW-0812">Transmembrane</keyword>
<keyword evidence="10" id="KW-1185">Reference proteome</keyword>
<evidence type="ECO:0000256" key="2">
    <source>
        <dbReference type="ARBA" id="ARBA00022692"/>
    </source>
</evidence>
<dbReference type="SUPFAM" id="SSF53822">
    <property type="entry name" value="Periplasmic binding protein-like I"/>
    <property type="match status" value="1"/>
</dbReference>
<sequence>MTSMAVAQSLSYVVQPAASCHLDSCFNHTLSDSLDSDLDVPFYDVIGVVAPMTSIATVSISYLYTIAKMPIVGYITSSEELSNKDLHPLFFRVIGPDNFKADAMIKFVFQMGWSNISISFTLKERTEKETLKV</sequence>
<evidence type="ECO:0000256" key="6">
    <source>
        <dbReference type="ARBA" id="ARBA00023180"/>
    </source>
</evidence>
<dbReference type="EMBL" id="JASAOG010000040">
    <property type="protein sequence ID" value="KAK0059704.1"/>
    <property type="molecule type" value="Genomic_DNA"/>
</dbReference>
<name>A0AAD8FDZ1_BIOPF</name>
<dbReference type="PRINTS" id="PR00248">
    <property type="entry name" value="GPCRMGR"/>
</dbReference>
<dbReference type="InterPro" id="IPR000337">
    <property type="entry name" value="GPCR_3"/>
</dbReference>
<dbReference type="GO" id="GO:0016020">
    <property type="term" value="C:membrane"/>
    <property type="evidence" value="ECO:0007669"/>
    <property type="project" value="UniProtKB-SubCell"/>
</dbReference>
<evidence type="ECO:0000256" key="4">
    <source>
        <dbReference type="ARBA" id="ARBA00023136"/>
    </source>
</evidence>
<evidence type="ECO:0000256" key="3">
    <source>
        <dbReference type="ARBA" id="ARBA00022989"/>
    </source>
</evidence>
<feature type="domain" description="Receptor ligand binding region" evidence="8">
    <location>
        <begin position="34"/>
        <end position="117"/>
    </location>
</feature>
<evidence type="ECO:0000256" key="7">
    <source>
        <dbReference type="SAM" id="Phobius"/>
    </source>
</evidence>
<proteinExistence type="predicted"/>
<evidence type="ECO:0000256" key="1">
    <source>
        <dbReference type="ARBA" id="ARBA00004141"/>
    </source>
</evidence>
<organism evidence="9 10">
    <name type="scientific">Biomphalaria pfeifferi</name>
    <name type="common">Bloodfluke planorb</name>
    <name type="synonym">Freshwater snail</name>
    <dbReference type="NCBI Taxonomy" id="112525"/>
    <lineage>
        <taxon>Eukaryota</taxon>
        <taxon>Metazoa</taxon>
        <taxon>Spiralia</taxon>
        <taxon>Lophotrochozoa</taxon>
        <taxon>Mollusca</taxon>
        <taxon>Gastropoda</taxon>
        <taxon>Heterobranchia</taxon>
        <taxon>Euthyneura</taxon>
        <taxon>Panpulmonata</taxon>
        <taxon>Hygrophila</taxon>
        <taxon>Lymnaeoidea</taxon>
        <taxon>Planorbidae</taxon>
        <taxon>Biomphalaria</taxon>
    </lineage>
</organism>
<evidence type="ECO:0000259" key="8">
    <source>
        <dbReference type="Pfam" id="PF01094"/>
    </source>
</evidence>
<evidence type="ECO:0000313" key="10">
    <source>
        <dbReference type="Proteomes" id="UP001233172"/>
    </source>
</evidence>
<comment type="subcellular location">
    <subcellularLocation>
        <location evidence="1">Membrane</location>
        <topology evidence="1">Multi-pass membrane protein</topology>
    </subcellularLocation>
</comment>
<reference evidence="9" key="2">
    <citation type="submission" date="2023-04" db="EMBL/GenBank/DDBJ databases">
        <authorList>
            <person name="Bu L."/>
            <person name="Lu L."/>
            <person name="Laidemitt M.R."/>
            <person name="Zhang S.M."/>
            <person name="Mutuku M."/>
            <person name="Mkoji G."/>
            <person name="Steinauer M."/>
            <person name="Loker E.S."/>
        </authorList>
    </citation>
    <scope>NUCLEOTIDE SEQUENCE</scope>
    <source>
        <strain evidence="9">KasaAsao</strain>
        <tissue evidence="9">Whole Snail</tissue>
    </source>
</reference>
<dbReference type="Proteomes" id="UP001233172">
    <property type="component" value="Unassembled WGS sequence"/>
</dbReference>
<dbReference type="InterPro" id="IPR028082">
    <property type="entry name" value="Peripla_BP_I"/>
</dbReference>
<evidence type="ECO:0000313" key="9">
    <source>
        <dbReference type="EMBL" id="KAK0059704.1"/>
    </source>
</evidence>
<dbReference type="Gene3D" id="3.40.50.2300">
    <property type="match status" value="2"/>
</dbReference>
<keyword evidence="5 9" id="KW-0675">Receptor</keyword>
<keyword evidence="4 7" id="KW-0472">Membrane</keyword>
<gene>
    <name evidence="9" type="ORF">Bpfe_010872</name>
</gene>
<evidence type="ECO:0000256" key="5">
    <source>
        <dbReference type="ARBA" id="ARBA00023170"/>
    </source>
</evidence>
<keyword evidence="3 7" id="KW-1133">Transmembrane helix</keyword>
<reference evidence="9" key="1">
    <citation type="journal article" date="2023" name="PLoS Negl. Trop. Dis.">
        <title>A genome sequence for Biomphalaria pfeifferi, the major vector snail for the human-infecting parasite Schistosoma mansoni.</title>
        <authorList>
            <person name="Bu L."/>
            <person name="Lu L."/>
            <person name="Laidemitt M.R."/>
            <person name="Zhang S.M."/>
            <person name="Mutuku M."/>
            <person name="Mkoji G."/>
            <person name="Steinauer M."/>
            <person name="Loker E.S."/>
        </authorList>
    </citation>
    <scope>NUCLEOTIDE SEQUENCE</scope>
    <source>
        <strain evidence="9">KasaAsao</strain>
    </source>
</reference>
<dbReference type="AlphaFoldDB" id="A0AAD8FDZ1"/>
<dbReference type="InterPro" id="IPR050726">
    <property type="entry name" value="mGluR"/>
</dbReference>
<dbReference type="GO" id="GO:0004930">
    <property type="term" value="F:G protein-coupled receptor activity"/>
    <property type="evidence" value="ECO:0007669"/>
    <property type="project" value="InterPro"/>
</dbReference>
<dbReference type="InterPro" id="IPR001828">
    <property type="entry name" value="ANF_lig-bd_rcpt"/>
</dbReference>
<dbReference type="Pfam" id="PF01094">
    <property type="entry name" value="ANF_receptor"/>
    <property type="match status" value="1"/>
</dbReference>
<comment type="caution">
    <text evidence="9">The sequence shown here is derived from an EMBL/GenBank/DDBJ whole genome shotgun (WGS) entry which is preliminary data.</text>
</comment>